<dbReference type="GO" id="GO:0005634">
    <property type="term" value="C:nucleus"/>
    <property type="evidence" value="ECO:0007669"/>
    <property type="project" value="TreeGrafter"/>
</dbReference>
<dbReference type="EMBL" id="UFQT01001558">
    <property type="protein sequence ID" value="SSX31006.1"/>
    <property type="molecule type" value="Genomic_DNA"/>
</dbReference>
<feature type="region of interest" description="Disordered" evidence="5">
    <location>
        <begin position="1"/>
        <end position="35"/>
    </location>
</feature>
<dbReference type="PANTHER" id="PTHR16017:SF0">
    <property type="entry name" value="WD REPEAT-CONTAINING PROTEIN 70"/>
    <property type="match status" value="1"/>
</dbReference>
<dbReference type="GO" id="GO:0035861">
    <property type="term" value="C:site of double-strand break"/>
    <property type="evidence" value="ECO:0007669"/>
    <property type="project" value="TreeGrafter"/>
</dbReference>
<reference evidence="6" key="1">
    <citation type="submission" date="2018-04" db="EMBL/GenBank/DDBJ databases">
        <authorList>
            <person name="Go L.Y."/>
            <person name="Mitchell J.A."/>
        </authorList>
    </citation>
    <scope>NUCLEOTIDE SEQUENCE</scope>
    <source>
        <tissue evidence="6">Whole organism</tissue>
    </source>
</reference>
<accession>A0A336ML75</accession>
<dbReference type="PROSITE" id="PS00678">
    <property type="entry name" value="WD_REPEATS_1"/>
    <property type="match status" value="1"/>
</dbReference>
<dbReference type="EMBL" id="UFQS01001558">
    <property type="protein sequence ID" value="SSX11439.1"/>
    <property type="molecule type" value="Genomic_DNA"/>
</dbReference>
<keyword evidence="1 4" id="KW-0853">WD repeat</keyword>
<dbReference type="InterPro" id="IPR015943">
    <property type="entry name" value="WD40/YVTN_repeat-like_dom_sf"/>
</dbReference>
<evidence type="ECO:0000256" key="3">
    <source>
        <dbReference type="ARBA" id="ARBA00038343"/>
    </source>
</evidence>
<dbReference type="InterPro" id="IPR001680">
    <property type="entry name" value="WD40_rpt"/>
</dbReference>
<evidence type="ECO:0000313" key="6">
    <source>
        <dbReference type="EMBL" id="SSX11439.1"/>
    </source>
</evidence>
<feature type="region of interest" description="Disordered" evidence="5">
    <location>
        <begin position="600"/>
        <end position="627"/>
    </location>
</feature>
<evidence type="ECO:0000256" key="4">
    <source>
        <dbReference type="PROSITE-ProRule" id="PRU00221"/>
    </source>
</evidence>
<proteinExistence type="inferred from homology"/>
<dbReference type="FunFam" id="2.130.10.10:FF:001228">
    <property type="entry name" value="Predicted protein"/>
    <property type="match status" value="1"/>
</dbReference>
<feature type="region of interest" description="Disordered" evidence="5">
    <location>
        <begin position="69"/>
        <end position="143"/>
    </location>
</feature>
<feature type="compositionally biased region" description="Basic and acidic residues" evidence="5">
    <location>
        <begin position="530"/>
        <end position="544"/>
    </location>
</feature>
<dbReference type="PROSITE" id="PS50082">
    <property type="entry name" value="WD_REPEATS_2"/>
    <property type="match status" value="2"/>
</dbReference>
<dbReference type="InterPro" id="IPR051858">
    <property type="entry name" value="WD_repeat_GAD-1"/>
</dbReference>
<dbReference type="AlphaFoldDB" id="A0A336ML75"/>
<name>A0A336ML75_CULSO</name>
<evidence type="ECO:0000256" key="5">
    <source>
        <dbReference type="SAM" id="MobiDB-lite"/>
    </source>
</evidence>
<evidence type="ECO:0000313" key="7">
    <source>
        <dbReference type="EMBL" id="SSX31006.1"/>
    </source>
</evidence>
<dbReference type="PRINTS" id="PR00320">
    <property type="entry name" value="GPROTEINBRPT"/>
</dbReference>
<gene>
    <name evidence="7" type="primary">CSON003159</name>
</gene>
<feature type="compositionally biased region" description="Polar residues" evidence="5">
    <location>
        <begin position="82"/>
        <end position="91"/>
    </location>
</feature>
<evidence type="ECO:0000256" key="2">
    <source>
        <dbReference type="ARBA" id="ARBA00022737"/>
    </source>
</evidence>
<feature type="repeat" description="WD" evidence="4">
    <location>
        <begin position="353"/>
        <end position="388"/>
    </location>
</feature>
<feature type="region of interest" description="Disordered" evidence="5">
    <location>
        <begin position="521"/>
        <end position="556"/>
    </location>
</feature>
<comment type="similarity">
    <text evidence="3">Belongs to the WD repeat GAD-1 family.</text>
</comment>
<dbReference type="SUPFAM" id="SSF50978">
    <property type="entry name" value="WD40 repeat-like"/>
    <property type="match status" value="1"/>
</dbReference>
<dbReference type="PANTHER" id="PTHR16017">
    <property type="entry name" value="GASTRULATION DEFECTIVE PROTEIN 1-RELATED"/>
    <property type="match status" value="1"/>
</dbReference>
<dbReference type="Pfam" id="PF00400">
    <property type="entry name" value="WD40"/>
    <property type="match status" value="3"/>
</dbReference>
<dbReference type="InterPro" id="IPR020472">
    <property type="entry name" value="WD40_PAC1"/>
</dbReference>
<keyword evidence="2" id="KW-0677">Repeat</keyword>
<dbReference type="Gene3D" id="2.130.10.10">
    <property type="entry name" value="YVTN repeat-like/Quinoprotein amine dehydrogenase"/>
    <property type="match status" value="2"/>
</dbReference>
<reference evidence="7" key="2">
    <citation type="submission" date="2018-07" db="EMBL/GenBank/DDBJ databases">
        <authorList>
            <person name="Quirk P.G."/>
            <person name="Krulwich T.A."/>
        </authorList>
    </citation>
    <scope>NUCLEOTIDE SEQUENCE</scope>
</reference>
<evidence type="ECO:0000256" key="1">
    <source>
        <dbReference type="ARBA" id="ARBA00022574"/>
    </source>
</evidence>
<protein>
    <submittedName>
        <fullName evidence="7">CSON003159 protein</fullName>
    </submittedName>
</protein>
<dbReference type="SMART" id="SM00320">
    <property type="entry name" value="WD40"/>
    <property type="match status" value="6"/>
</dbReference>
<organism evidence="7">
    <name type="scientific">Culicoides sonorensis</name>
    <name type="common">Biting midge</name>
    <dbReference type="NCBI Taxonomy" id="179676"/>
    <lineage>
        <taxon>Eukaryota</taxon>
        <taxon>Metazoa</taxon>
        <taxon>Ecdysozoa</taxon>
        <taxon>Arthropoda</taxon>
        <taxon>Hexapoda</taxon>
        <taxon>Insecta</taxon>
        <taxon>Pterygota</taxon>
        <taxon>Neoptera</taxon>
        <taxon>Endopterygota</taxon>
        <taxon>Diptera</taxon>
        <taxon>Nematocera</taxon>
        <taxon>Chironomoidea</taxon>
        <taxon>Ceratopogonidae</taxon>
        <taxon>Ceratopogoninae</taxon>
        <taxon>Culicoides</taxon>
        <taxon>Monoculicoides</taxon>
    </lineage>
</organism>
<feature type="compositionally biased region" description="Basic and acidic residues" evidence="5">
    <location>
        <begin position="119"/>
        <end position="128"/>
    </location>
</feature>
<dbReference type="InterPro" id="IPR036322">
    <property type="entry name" value="WD40_repeat_dom_sf"/>
</dbReference>
<dbReference type="InterPro" id="IPR019775">
    <property type="entry name" value="WD40_repeat_CS"/>
</dbReference>
<feature type="repeat" description="WD" evidence="4">
    <location>
        <begin position="257"/>
        <end position="291"/>
    </location>
</feature>
<feature type="compositionally biased region" description="Acidic residues" evidence="5">
    <location>
        <begin position="129"/>
        <end position="143"/>
    </location>
</feature>
<dbReference type="VEuPathDB" id="VectorBase:CSON003159"/>
<dbReference type="OMA" id="HYAETNV"/>
<sequence>MNKPKITFGKFRIPTEKPEENTEPSTSGFGKFSKAIDDIKDDLDSKEMEKAIGFSGFGKKAKQFDIDEMVQTARKNAPRTAPITSEPSEIDSNPPVENDDEENDDIIGPLPPPPSTSTEKVKTAKDNEDSNDDSDSDDEEDESLFTQIPASHEVIMNHGTKAVIALDADASGGRLASGSIDYDLNFWDFAGMDKSMRSFRKLQPFENHPIRCLSFSLTGELILVISGSCQAKLLDRDGFEKMECVKGDMYITDMARTKGHVAGLTAGCWHPIRRQEFLTSSLDSTLRLWEVFKKHEHRNVIKTRAQGGLKTSPTSCTYNRDGTLICAGCLDGSIQMWDTRKMFVNTTHCIRDAHQKGNEISAVVFSYVGQHLASRSVDDTMKLWDMRNLQTPLHVFENLPARYDTTDCCFSPNDSMLLTGESLLKGKKSANISFFDTKTFDLVNVIPVTDSHIIKTLWHPKLNQIFVGCGNGTIKGYYDENRSFRGAKLCVNRIYRKKKESEMVGTVQIITPHALPLFRQDRARSHRRKLEKERQDPIKSKRPDLPITSGQGGRVLEGGGTLSSYVIRNLGLSKRVEDDQDPREAILKFAKEAEENPYWIAPAYQKTQPKPIFKDDDEPDSKKQKTD</sequence>